<dbReference type="SUPFAM" id="SSF52540">
    <property type="entry name" value="P-loop containing nucleoside triphosphate hydrolases"/>
    <property type="match status" value="1"/>
</dbReference>
<dbReference type="EMBL" id="LAZR01000631">
    <property type="protein sequence ID" value="KKN62231.1"/>
    <property type="molecule type" value="Genomic_DNA"/>
</dbReference>
<reference evidence="2" key="1">
    <citation type="journal article" date="2015" name="Nature">
        <title>Complex archaea that bridge the gap between prokaryotes and eukaryotes.</title>
        <authorList>
            <person name="Spang A."/>
            <person name="Saw J.H."/>
            <person name="Jorgensen S.L."/>
            <person name="Zaremba-Niedzwiedzka K."/>
            <person name="Martijn J."/>
            <person name="Lind A.E."/>
            <person name="van Eijk R."/>
            <person name="Schleper C."/>
            <person name="Guy L."/>
            <person name="Ettema T.J."/>
        </authorList>
    </citation>
    <scope>NUCLEOTIDE SEQUENCE</scope>
</reference>
<accession>A0A0F9ULY7</accession>
<evidence type="ECO:0000313" key="2">
    <source>
        <dbReference type="EMBL" id="KKN62231.1"/>
    </source>
</evidence>
<protein>
    <recommendedName>
        <fullName evidence="3">SF4 helicase domain-containing protein</fullName>
    </recommendedName>
</protein>
<feature type="compositionally biased region" description="Basic and acidic residues" evidence="1">
    <location>
        <begin position="357"/>
        <end position="368"/>
    </location>
</feature>
<evidence type="ECO:0000256" key="1">
    <source>
        <dbReference type="SAM" id="MobiDB-lite"/>
    </source>
</evidence>
<name>A0A0F9ULY7_9ZZZZ</name>
<gene>
    <name evidence="2" type="ORF">LCGC14_0513680</name>
</gene>
<evidence type="ECO:0008006" key="3">
    <source>
        <dbReference type="Google" id="ProtNLM"/>
    </source>
</evidence>
<dbReference type="AlphaFoldDB" id="A0A0F9ULY7"/>
<proteinExistence type="predicted"/>
<organism evidence="2">
    <name type="scientific">marine sediment metagenome</name>
    <dbReference type="NCBI Taxonomy" id="412755"/>
    <lineage>
        <taxon>unclassified sequences</taxon>
        <taxon>metagenomes</taxon>
        <taxon>ecological metagenomes</taxon>
    </lineage>
</organism>
<dbReference type="InterPro" id="IPR027417">
    <property type="entry name" value="P-loop_NTPase"/>
</dbReference>
<sequence length="368" mass="41754">MTTDGVYARAAKKVEDNLWKFRGMRFTTRDMQNACSCVMPERDPDKQHQDYRDAVTRYLYEQSDQQKKNKRPQLRLVSKRFYELINRERMALVLPTTVPVPLPFTWPLDVDTGLELPFASDIIVEPGDIIGLWGESNRGKTAICTNIAVENAIRDRPVTMWISEWHPTQLQRRLLQYPGALNGTGQPVFKMFKLELADIVDQIAEEPDSIHILDWVNMKDRFWDIAGLQERIVEALGKGVAVIAGQKMEGKEYGIGGQWGDFNTSVSMTVSRLGEGGVYNRMKLNRVKSPREGAHIEKTSYRFKVVKVGARIAEVDEIKDCRSCFATGQTKKGPCDRCEGEGYTLVARPSPPPMSRPADKDRPAPVEF</sequence>
<comment type="caution">
    <text evidence="2">The sequence shown here is derived from an EMBL/GenBank/DDBJ whole genome shotgun (WGS) entry which is preliminary data.</text>
</comment>
<dbReference type="Gene3D" id="3.40.50.300">
    <property type="entry name" value="P-loop containing nucleotide triphosphate hydrolases"/>
    <property type="match status" value="1"/>
</dbReference>
<feature type="region of interest" description="Disordered" evidence="1">
    <location>
        <begin position="344"/>
        <end position="368"/>
    </location>
</feature>